<dbReference type="AlphaFoldDB" id="A0A7W4YI46"/>
<dbReference type="RefSeq" id="WP_021762640.1">
    <property type="nucleotide sequence ID" value="NZ_JACHVP010000001.1"/>
</dbReference>
<keyword evidence="1" id="KW-0732">Signal</keyword>
<keyword evidence="3" id="KW-1185">Reference proteome</keyword>
<name>A0A7W4YI46_LEIAQ</name>
<evidence type="ECO:0000313" key="3">
    <source>
        <dbReference type="Proteomes" id="UP000538196"/>
    </source>
</evidence>
<accession>A0A7W4YI46</accession>
<organism evidence="2 3">
    <name type="scientific">Leifsonia aquatica</name>
    <name type="common">Corynebacterium aquaticum</name>
    <dbReference type="NCBI Taxonomy" id="144185"/>
    <lineage>
        <taxon>Bacteria</taxon>
        <taxon>Bacillati</taxon>
        <taxon>Actinomycetota</taxon>
        <taxon>Actinomycetes</taxon>
        <taxon>Micrococcales</taxon>
        <taxon>Microbacteriaceae</taxon>
        <taxon>Leifsonia</taxon>
    </lineage>
</organism>
<sequence length="153" mass="15501">MSRIARTLFGAAPAVLMAAALLTACTSAAPEATVSASSLPSKTATPGAVEPSAPPTIEAVLVVASVDVDGKNISASGYIQGVVEDGAPCVFTYERDGATVTADGTGAADRMTTSCGLVQSPIEDFTRGSWTLTLSYEHDGTTYTSIPTTVEVP</sequence>
<proteinExistence type="predicted"/>
<dbReference type="PROSITE" id="PS51257">
    <property type="entry name" value="PROKAR_LIPOPROTEIN"/>
    <property type="match status" value="1"/>
</dbReference>
<evidence type="ECO:0000313" key="2">
    <source>
        <dbReference type="EMBL" id="MBB2965450.1"/>
    </source>
</evidence>
<protein>
    <submittedName>
        <fullName evidence="2">Uncharacterized protein</fullName>
    </submittedName>
</protein>
<reference evidence="2 3" key="1">
    <citation type="submission" date="2020-08" db="EMBL/GenBank/DDBJ databases">
        <title>Sequencing the genomes of 1000 actinobacteria strains.</title>
        <authorList>
            <person name="Klenk H.-P."/>
        </authorList>
    </citation>
    <scope>NUCLEOTIDE SEQUENCE [LARGE SCALE GENOMIC DNA]</scope>
    <source>
        <strain evidence="2 3">DSM 20146</strain>
    </source>
</reference>
<comment type="caution">
    <text evidence="2">The sequence shown here is derived from an EMBL/GenBank/DDBJ whole genome shotgun (WGS) entry which is preliminary data.</text>
</comment>
<feature type="chain" id="PRO_5038668904" evidence="1">
    <location>
        <begin position="29"/>
        <end position="153"/>
    </location>
</feature>
<evidence type="ECO:0000256" key="1">
    <source>
        <dbReference type="SAM" id="SignalP"/>
    </source>
</evidence>
<dbReference type="Proteomes" id="UP000538196">
    <property type="component" value="Unassembled WGS sequence"/>
</dbReference>
<feature type="signal peptide" evidence="1">
    <location>
        <begin position="1"/>
        <end position="28"/>
    </location>
</feature>
<dbReference type="EMBL" id="JACHVP010000001">
    <property type="protein sequence ID" value="MBB2965450.1"/>
    <property type="molecule type" value="Genomic_DNA"/>
</dbReference>
<gene>
    <name evidence="2" type="ORF">FHX33_000182</name>
</gene>